<feature type="transmembrane region" description="Helical" evidence="2">
    <location>
        <begin position="28"/>
        <end position="48"/>
    </location>
</feature>
<organism evidence="3 4">
    <name type="scientific">Patella caerulea</name>
    <name type="common">Rayed Mediterranean limpet</name>
    <dbReference type="NCBI Taxonomy" id="87958"/>
    <lineage>
        <taxon>Eukaryota</taxon>
        <taxon>Metazoa</taxon>
        <taxon>Spiralia</taxon>
        <taxon>Lophotrochozoa</taxon>
        <taxon>Mollusca</taxon>
        <taxon>Gastropoda</taxon>
        <taxon>Patellogastropoda</taxon>
        <taxon>Patelloidea</taxon>
        <taxon>Patellidae</taxon>
        <taxon>Patella</taxon>
    </lineage>
</organism>
<feature type="region of interest" description="Disordered" evidence="1">
    <location>
        <begin position="581"/>
        <end position="609"/>
    </location>
</feature>
<reference evidence="3 4" key="1">
    <citation type="submission" date="2024-01" db="EMBL/GenBank/DDBJ databases">
        <title>The genome of the rayed Mediterranean limpet Patella caerulea (Linnaeus, 1758).</title>
        <authorList>
            <person name="Anh-Thu Weber A."/>
            <person name="Halstead-Nussloch G."/>
        </authorList>
    </citation>
    <scope>NUCLEOTIDE SEQUENCE [LARGE SCALE GENOMIC DNA]</scope>
    <source>
        <strain evidence="3">AATW-2023a</strain>
        <tissue evidence="3">Whole specimen</tissue>
    </source>
</reference>
<dbReference type="SUPFAM" id="SSF103473">
    <property type="entry name" value="MFS general substrate transporter"/>
    <property type="match status" value="1"/>
</dbReference>
<feature type="compositionally biased region" description="Basic and acidic residues" evidence="1">
    <location>
        <begin position="583"/>
        <end position="592"/>
    </location>
</feature>
<dbReference type="GO" id="GO:0008028">
    <property type="term" value="F:monocarboxylic acid transmembrane transporter activity"/>
    <property type="evidence" value="ECO:0007669"/>
    <property type="project" value="TreeGrafter"/>
</dbReference>
<protein>
    <submittedName>
        <fullName evidence="3">Uncharacterized protein</fullName>
    </submittedName>
</protein>
<feature type="transmembrane region" description="Helical" evidence="2">
    <location>
        <begin position="435"/>
        <end position="454"/>
    </location>
</feature>
<gene>
    <name evidence="3" type="ORF">SNE40_001318</name>
</gene>
<feature type="transmembrane region" description="Helical" evidence="2">
    <location>
        <begin position="187"/>
        <end position="207"/>
    </location>
</feature>
<feature type="transmembrane region" description="Helical" evidence="2">
    <location>
        <begin position="160"/>
        <end position="181"/>
    </location>
</feature>
<dbReference type="PANTHER" id="PTHR11360">
    <property type="entry name" value="MONOCARBOXYLATE TRANSPORTER"/>
    <property type="match status" value="1"/>
</dbReference>
<feature type="transmembrane region" description="Helical" evidence="2">
    <location>
        <begin position="99"/>
        <end position="120"/>
    </location>
</feature>
<proteinExistence type="predicted"/>
<dbReference type="CDD" id="cd17352">
    <property type="entry name" value="MFS_MCT_SLC16"/>
    <property type="match status" value="1"/>
</dbReference>
<keyword evidence="2" id="KW-0812">Transmembrane</keyword>
<sequence>MDDQNIKKRAKQKTVSEQKEKRPAVDGGYGWVVVGACFVIHMFQVGYIRAFGLLFVKFLEEFKAPASVTSTIMGIQSAIFSLTSLLVLNVFIEYWSIRGYAMLGSAVAAIGVTISCFAPNVEYLIFSQSIFIGIGNAFSYGPGIVLIGRYFKKRLALANSVANAGVSAGAVVMPMLISYLLEEYGLRGSLIVLGGVMSQVIVCAALYRFPEQSTGQDENVKVNPADFKSLESFYHLGEYASSKLDMRQDSVNSDADTDFRDRVNSNTPKITTNKFLFRDRAYSNRSDKVYSECTLEPTGIMNKNILRTQSVENGNSVNRRKRFISESNHAITTDVIESLSRSKMLMYASDPSLVYASVLDLKHGNKHVQTIAKEKPQINFLSKLKNILDLSLFKNSMFWIAAGFTPLAMCGAALAGAFIPALAGEIGLDDSQASLLLTISGAIDIVSRLVPGILSEFKILKRQYMVMIALSILGIIFQFTSYFDTFVLMMVFSSIYGLFGGVYFSLLAVLIIDLLGFENFPKAFGFVQVIHGAAAAICYPLLGLLKDLTGTYNTCFRFLGACMLGATIILALEPIARRRHNAKQKENDKTEYSKVPLNEQKEPDFNPDV</sequence>
<keyword evidence="2" id="KW-0472">Membrane</keyword>
<feature type="transmembrane region" description="Helical" evidence="2">
    <location>
        <begin position="495"/>
        <end position="516"/>
    </location>
</feature>
<feature type="transmembrane region" description="Helical" evidence="2">
    <location>
        <begin position="68"/>
        <end position="92"/>
    </location>
</feature>
<accession>A0AAN8KH88</accession>
<evidence type="ECO:0000256" key="2">
    <source>
        <dbReference type="SAM" id="Phobius"/>
    </source>
</evidence>
<feature type="transmembrane region" description="Helical" evidence="2">
    <location>
        <begin position="466"/>
        <end position="483"/>
    </location>
</feature>
<feature type="transmembrane region" description="Helical" evidence="2">
    <location>
        <begin position="523"/>
        <end position="544"/>
    </location>
</feature>
<name>A0AAN8KH88_PATCE</name>
<feature type="transmembrane region" description="Helical" evidence="2">
    <location>
        <begin position="398"/>
        <end position="423"/>
    </location>
</feature>
<evidence type="ECO:0000313" key="3">
    <source>
        <dbReference type="EMBL" id="KAK6196011.1"/>
    </source>
</evidence>
<dbReference type="AlphaFoldDB" id="A0AAN8KH88"/>
<dbReference type="EMBL" id="JAZGQO010000001">
    <property type="protein sequence ID" value="KAK6196011.1"/>
    <property type="molecule type" value="Genomic_DNA"/>
</dbReference>
<feature type="compositionally biased region" description="Basic and acidic residues" evidence="1">
    <location>
        <begin position="599"/>
        <end position="609"/>
    </location>
</feature>
<dbReference type="Proteomes" id="UP001347796">
    <property type="component" value="Unassembled WGS sequence"/>
</dbReference>
<dbReference type="Gene3D" id="1.20.1250.20">
    <property type="entry name" value="MFS general substrate transporter like domains"/>
    <property type="match status" value="2"/>
</dbReference>
<feature type="transmembrane region" description="Helical" evidence="2">
    <location>
        <begin position="556"/>
        <end position="576"/>
    </location>
</feature>
<comment type="caution">
    <text evidence="3">The sequence shown here is derived from an EMBL/GenBank/DDBJ whole genome shotgun (WGS) entry which is preliminary data.</text>
</comment>
<dbReference type="InterPro" id="IPR036259">
    <property type="entry name" value="MFS_trans_sf"/>
</dbReference>
<dbReference type="InterPro" id="IPR050327">
    <property type="entry name" value="Proton-linked_MCT"/>
</dbReference>
<feature type="transmembrane region" description="Helical" evidence="2">
    <location>
        <begin position="126"/>
        <end position="148"/>
    </location>
</feature>
<dbReference type="PANTHER" id="PTHR11360:SF306">
    <property type="entry name" value="RE01051P"/>
    <property type="match status" value="1"/>
</dbReference>
<dbReference type="Pfam" id="PF07690">
    <property type="entry name" value="MFS_1"/>
    <property type="match status" value="2"/>
</dbReference>
<keyword evidence="4" id="KW-1185">Reference proteome</keyword>
<keyword evidence="2" id="KW-1133">Transmembrane helix</keyword>
<evidence type="ECO:0000256" key="1">
    <source>
        <dbReference type="SAM" id="MobiDB-lite"/>
    </source>
</evidence>
<dbReference type="InterPro" id="IPR011701">
    <property type="entry name" value="MFS"/>
</dbReference>
<evidence type="ECO:0000313" key="4">
    <source>
        <dbReference type="Proteomes" id="UP001347796"/>
    </source>
</evidence>